<keyword evidence="5" id="KW-1185">Reference proteome</keyword>
<dbReference type="eggNOG" id="ENOG5033DQZ">
    <property type="taxonomic scope" value="Bacteria"/>
</dbReference>
<dbReference type="EMBL" id="ALPT02000038">
    <property type="protein sequence ID" value="KGA97070.1"/>
    <property type="molecule type" value="Genomic_DNA"/>
</dbReference>
<dbReference type="RefSeq" id="WP_003320620.1">
    <property type="nucleotide sequence ID" value="NZ_ALPT02000038.1"/>
</dbReference>
<feature type="compositionally biased region" description="Basic and acidic residues" evidence="1">
    <location>
        <begin position="1"/>
        <end position="29"/>
    </location>
</feature>
<keyword evidence="2" id="KW-0472">Membrane</keyword>
<proteinExistence type="predicted"/>
<sequence length="119" mass="13302">MSEKDHKPMETDTTSKEESIKKVDSKQEELTEGAPAANTASKNDEKQAKEKRFGRPKVNKGRIRLIPIWLRIPIVLALIGGCLILGLMFGYGTIGGQEPTDALKPETWYHILDLIRGNE</sequence>
<organism evidence="3 5">
    <name type="scientific">Alkalihalobacillus alcalophilus ATCC 27647 = CGMCC 1.3604</name>
    <dbReference type="NCBI Taxonomy" id="1218173"/>
    <lineage>
        <taxon>Bacteria</taxon>
        <taxon>Bacillati</taxon>
        <taxon>Bacillota</taxon>
        <taxon>Bacilli</taxon>
        <taxon>Bacillales</taxon>
        <taxon>Bacillaceae</taxon>
        <taxon>Alkalihalobacillus</taxon>
    </lineage>
</organism>
<dbReference type="InterPro" id="IPR024596">
    <property type="entry name" value="RNApol_su_b/EpuA"/>
</dbReference>
<reference evidence="3 5" key="1">
    <citation type="journal article" date="2014" name="Genome Announc.">
        <title>Draft Genome Sequence of Bacillus alcalophilus AV1934, a Classic Alkaliphile Isolated from Human Feces in 1934.</title>
        <authorList>
            <person name="Attie O."/>
            <person name="Jayaprakash A."/>
            <person name="Shah H."/>
            <person name="Paulsen I.T."/>
            <person name="Morino M."/>
            <person name="Takahashi Y."/>
            <person name="Narumi I."/>
            <person name="Sachidanandam R."/>
            <person name="Satoh K."/>
            <person name="Ito M."/>
            <person name="Krulwich T.A."/>
        </authorList>
    </citation>
    <scope>NUCLEOTIDE SEQUENCE [LARGE SCALE GENOMIC DNA]</scope>
    <source>
        <strain evidence="3 5">AV1934</strain>
    </source>
</reference>
<keyword evidence="2" id="KW-0812">Transmembrane</keyword>
<evidence type="ECO:0000313" key="6">
    <source>
        <dbReference type="Proteomes" id="UP000297014"/>
    </source>
</evidence>
<name>A0A094XE55_ALKAL</name>
<evidence type="ECO:0000256" key="1">
    <source>
        <dbReference type="SAM" id="MobiDB-lite"/>
    </source>
</evidence>
<reference evidence="4 6" key="2">
    <citation type="submission" date="2014-01" db="EMBL/GenBank/DDBJ databases">
        <title>Draft genome sequencing of Bacillus alcalophilus CGMCC 1.3604.</title>
        <authorList>
            <person name="Yang J."/>
            <person name="Diao L."/>
            <person name="Yang S."/>
        </authorList>
    </citation>
    <scope>NUCLEOTIDE SEQUENCE [LARGE SCALE GENOMIC DNA]</scope>
    <source>
        <strain evidence="4 6">CGMCC 1.3604</strain>
    </source>
</reference>
<dbReference type="Pfam" id="PF11772">
    <property type="entry name" value="EpuA"/>
    <property type="match status" value="1"/>
</dbReference>
<protein>
    <recommendedName>
        <fullName evidence="7">DNA-directed RNA polymerase subunit beta</fullName>
    </recommendedName>
</protein>
<gene>
    <name evidence="4" type="ORF">AJ85_12425</name>
    <name evidence="3" type="ORF">BALCAV_0212590</name>
</gene>
<comment type="caution">
    <text evidence="3">The sequence shown here is derived from an EMBL/GenBank/DDBJ whole genome shotgun (WGS) entry which is preliminary data.</text>
</comment>
<dbReference type="OrthoDB" id="2300232at2"/>
<dbReference type="Proteomes" id="UP000002754">
    <property type="component" value="Unassembled WGS sequence"/>
</dbReference>
<evidence type="ECO:0000313" key="4">
    <source>
        <dbReference type="EMBL" id="THG90163.1"/>
    </source>
</evidence>
<dbReference type="EMBL" id="JALP01000169">
    <property type="protein sequence ID" value="THG90163.1"/>
    <property type="molecule type" value="Genomic_DNA"/>
</dbReference>
<keyword evidence="2" id="KW-1133">Transmembrane helix</keyword>
<evidence type="ECO:0000256" key="2">
    <source>
        <dbReference type="SAM" id="Phobius"/>
    </source>
</evidence>
<accession>A0A094XE55</accession>
<feature type="compositionally biased region" description="Basic and acidic residues" evidence="1">
    <location>
        <begin position="42"/>
        <end position="53"/>
    </location>
</feature>
<evidence type="ECO:0000313" key="3">
    <source>
        <dbReference type="EMBL" id="KGA97070.1"/>
    </source>
</evidence>
<evidence type="ECO:0000313" key="5">
    <source>
        <dbReference type="Proteomes" id="UP000002754"/>
    </source>
</evidence>
<feature type="transmembrane region" description="Helical" evidence="2">
    <location>
        <begin position="68"/>
        <end position="91"/>
    </location>
</feature>
<dbReference type="STRING" id="1218173.BALCAV_0212590"/>
<dbReference type="AlphaFoldDB" id="A0A094XE55"/>
<evidence type="ECO:0008006" key="7">
    <source>
        <dbReference type="Google" id="ProtNLM"/>
    </source>
</evidence>
<feature type="region of interest" description="Disordered" evidence="1">
    <location>
        <begin position="1"/>
        <end position="55"/>
    </location>
</feature>
<dbReference type="Proteomes" id="UP000297014">
    <property type="component" value="Unassembled WGS sequence"/>
</dbReference>